<reference evidence="2 3" key="1">
    <citation type="submission" date="2016-10" db="EMBL/GenBank/DDBJ databases">
        <authorList>
            <person name="de Groot N.N."/>
        </authorList>
    </citation>
    <scope>NUCLEOTIDE SEQUENCE [LARGE SCALE GENOMIC DNA]</scope>
    <source>
        <strain evidence="2 3">DSM 16199</strain>
    </source>
</reference>
<dbReference type="RefSeq" id="WP_245754163.1">
    <property type="nucleotide sequence ID" value="NZ_FOTF01000006.1"/>
</dbReference>
<evidence type="ECO:0000313" key="3">
    <source>
        <dbReference type="Proteomes" id="UP000199550"/>
    </source>
</evidence>
<dbReference type="EMBL" id="FOTF01000006">
    <property type="protein sequence ID" value="SFL03543.1"/>
    <property type="molecule type" value="Genomic_DNA"/>
</dbReference>
<name>A0A1I4EE55_9RHOB</name>
<dbReference type="InterPro" id="IPR007730">
    <property type="entry name" value="SPOR-like_dom"/>
</dbReference>
<dbReference type="PROSITE" id="PS51724">
    <property type="entry name" value="SPOR"/>
    <property type="match status" value="1"/>
</dbReference>
<dbReference type="InterPro" id="IPR036680">
    <property type="entry name" value="SPOR-like_sf"/>
</dbReference>
<dbReference type="GO" id="GO:0042834">
    <property type="term" value="F:peptidoglycan binding"/>
    <property type="evidence" value="ECO:0007669"/>
    <property type="project" value="InterPro"/>
</dbReference>
<dbReference type="Gene3D" id="3.30.70.1070">
    <property type="entry name" value="Sporulation related repeat"/>
    <property type="match status" value="1"/>
</dbReference>
<sequence length="359" mass="36451">MAVYDEAQARGSLTDLAGRYTQYAGAAVSLTLMIGVAVWGTKTILRDVSGVPVVRAMQGDMRIAPENPGGDVADHRGLAVNTVAGSGEAAAPEDSVTLAPRMVELAAEDLDTAPLTGATPDAAPDTDAVAAATIAVPTGPMNADDILAMADQISAGIAPMAPLANMDDANDSPVMTLDGEAVPGEEDGTTEIMNIDAQDPIAMALAEAMSSDVAAPEATPVAAGAVRSVLRPTVRPMRAAPAVATAADLAAAPVTVAAVASPETLPSVAVLTDDLPVGTKLVQLGAFPTAEDASKEWISLQGKFGEMLVGKTQIIQEASSGGATFYRLRASGFDDLPSARQFCETLDASRAACTPVVVR</sequence>
<evidence type="ECO:0000313" key="2">
    <source>
        <dbReference type="EMBL" id="SFL03543.1"/>
    </source>
</evidence>
<protein>
    <submittedName>
        <fullName evidence="2">Sporulation related domain-containing protein</fullName>
    </submittedName>
</protein>
<gene>
    <name evidence="2" type="ORF">SAMN04488004_106192</name>
</gene>
<feature type="domain" description="SPOR" evidence="1">
    <location>
        <begin position="274"/>
        <end position="359"/>
    </location>
</feature>
<dbReference type="STRING" id="195913.SAMN04488004_106192"/>
<dbReference type="AlphaFoldDB" id="A0A1I4EE55"/>
<keyword evidence="3" id="KW-1185">Reference proteome</keyword>
<accession>A0A1I4EE55</accession>
<evidence type="ECO:0000259" key="1">
    <source>
        <dbReference type="PROSITE" id="PS51724"/>
    </source>
</evidence>
<proteinExistence type="predicted"/>
<organism evidence="2 3">
    <name type="scientific">Loktanella salsilacus</name>
    <dbReference type="NCBI Taxonomy" id="195913"/>
    <lineage>
        <taxon>Bacteria</taxon>
        <taxon>Pseudomonadati</taxon>
        <taxon>Pseudomonadota</taxon>
        <taxon>Alphaproteobacteria</taxon>
        <taxon>Rhodobacterales</taxon>
        <taxon>Roseobacteraceae</taxon>
        <taxon>Loktanella</taxon>
    </lineage>
</organism>
<dbReference type="Pfam" id="PF05036">
    <property type="entry name" value="SPOR"/>
    <property type="match status" value="1"/>
</dbReference>
<dbReference type="Proteomes" id="UP000199550">
    <property type="component" value="Unassembled WGS sequence"/>
</dbReference>